<proteinExistence type="inferred from homology"/>
<evidence type="ECO:0000256" key="6">
    <source>
        <dbReference type="PROSITE-ProRule" id="PRU00221"/>
    </source>
</evidence>
<dbReference type="InterPro" id="IPR001680">
    <property type="entry name" value="WD40_rpt"/>
</dbReference>
<evidence type="ECO:0000256" key="1">
    <source>
        <dbReference type="ARBA" id="ARBA00004123"/>
    </source>
</evidence>
<dbReference type="Pfam" id="PF00400">
    <property type="entry name" value="WD40"/>
    <property type="match status" value="3"/>
</dbReference>
<feature type="repeat" description="WD" evidence="6">
    <location>
        <begin position="256"/>
        <end position="285"/>
    </location>
</feature>
<evidence type="ECO:0000256" key="4">
    <source>
        <dbReference type="ARBA" id="ARBA00022737"/>
    </source>
</evidence>
<evidence type="ECO:0000256" key="3">
    <source>
        <dbReference type="ARBA" id="ARBA00022574"/>
    </source>
</evidence>
<name>A0A1E4TEE3_9ASCO</name>
<dbReference type="InterPro" id="IPR036322">
    <property type="entry name" value="WD40_repeat_dom_sf"/>
</dbReference>
<dbReference type="SMART" id="SM00320">
    <property type="entry name" value="WD40"/>
    <property type="match status" value="3"/>
</dbReference>
<dbReference type="GO" id="GO:0048188">
    <property type="term" value="C:Set1C/COMPASS complex"/>
    <property type="evidence" value="ECO:0007669"/>
    <property type="project" value="EnsemblFungi"/>
</dbReference>
<dbReference type="PANTHER" id="PTHR19861">
    <property type="entry name" value="WD40 REPEAT PROTEIN SWD2"/>
    <property type="match status" value="1"/>
</dbReference>
<evidence type="ECO:0000313" key="7">
    <source>
        <dbReference type="EMBL" id="ODV90048.1"/>
    </source>
</evidence>
<evidence type="ECO:0000313" key="8">
    <source>
        <dbReference type="Proteomes" id="UP000095023"/>
    </source>
</evidence>
<keyword evidence="8" id="KW-1185">Reference proteome</keyword>
<dbReference type="GO" id="GO:0042800">
    <property type="term" value="F:histone H3K4 methyltransferase activity"/>
    <property type="evidence" value="ECO:0007669"/>
    <property type="project" value="EnsemblFungi"/>
</dbReference>
<comment type="subcellular location">
    <subcellularLocation>
        <location evidence="1">Nucleus</location>
    </subcellularLocation>
</comment>
<organism evidence="7 8">
    <name type="scientific">Tortispora caseinolytica NRRL Y-17796</name>
    <dbReference type="NCBI Taxonomy" id="767744"/>
    <lineage>
        <taxon>Eukaryota</taxon>
        <taxon>Fungi</taxon>
        <taxon>Dikarya</taxon>
        <taxon>Ascomycota</taxon>
        <taxon>Saccharomycotina</taxon>
        <taxon>Trigonopsidomycetes</taxon>
        <taxon>Trigonopsidales</taxon>
        <taxon>Trigonopsidaceae</taxon>
        <taxon>Tortispora</taxon>
    </lineage>
</organism>
<comment type="similarity">
    <text evidence="2">Belongs to the WD repeat SWD2 family.</text>
</comment>
<dbReference type="PROSITE" id="PS00678">
    <property type="entry name" value="WD_REPEATS_1"/>
    <property type="match status" value="2"/>
</dbReference>
<accession>A0A1E4TEE3</accession>
<dbReference type="Proteomes" id="UP000095023">
    <property type="component" value="Unassembled WGS sequence"/>
</dbReference>
<dbReference type="GO" id="GO:0031124">
    <property type="term" value="P:mRNA 3'-end processing"/>
    <property type="evidence" value="ECO:0007669"/>
    <property type="project" value="EnsemblFungi"/>
</dbReference>
<dbReference type="PANTHER" id="PTHR19861:SF0">
    <property type="entry name" value="WD REPEAT-CONTAINING PROTEIN 82"/>
    <property type="match status" value="1"/>
</dbReference>
<dbReference type="GO" id="GO:0003682">
    <property type="term" value="F:chromatin binding"/>
    <property type="evidence" value="ECO:0007669"/>
    <property type="project" value="TreeGrafter"/>
</dbReference>
<dbReference type="EMBL" id="KV453842">
    <property type="protein sequence ID" value="ODV90048.1"/>
    <property type="molecule type" value="Genomic_DNA"/>
</dbReference>
<dbReference type="InterPro" id="IPR019775">
    <property type="entry name" value="WD40_repeat_CS"/>
</dbReference>
<keyword evidence="5" id="KW-0539">Nucleus</keyword>
<dbReference type="Gene3D" id="2.130.10.10">
    <property type="entry name" value="YVTN repeat-like/Quinoprotein amine dehydrogenase"/>
    <property type="match status" value="1"/>
</dbReference>
<dbReference type="InterPro" id="IPR015943">
    <property type="entry name" value="WD40/YVTN_repeat-like_dom_sf"/>
</dbReference>
<dbReference type="InterPro" id="IPR037867">
    <property type="entry name" value="Swd2/WDR82"/>
</dbReference>
<dbReference type="GO" id="GO:0000723">
    <property type="term" value="P:telomere maintenance"/>
    <property type="evidence" value="ECO:0007669"/>
    <property type="project" value="EnsemblFungi"/>
</dbReference>
<dbReference type="GO" id="GO:0005847">
    <property type="term" value="C:mRNA cleavage and polyadenylation specificity factor complex"/>
    <property type="evidence" value="ECO:0007669"/>
    <property type="project" value="EnsemblFungi"/>
</dbReference>
<dbReference type="SUPFAM" id="SSF50978">
    <property type="entry name" value="WD40 repeat-like"/>
    <property type="match status" value="1"/>
</dbReference>
<keyword evidence="3 6" id="KW-0853">WD repeat</keyword>
<reference evidence="8" key="1">
    <citation type="submission" date="2016-02" db="EMBL/GenBank/DDBJ databases">
        <title>Comparative genomics of biotechnologically important yeasts.</title>
        <authorList>
            <consortium name="DOE Joint Genome Institute"/>
            <person name="Riley R."/>
            <person name="Haridas S."/>
            <person name="Wolfe K.H."/>
            <person name="Lopes M.R."/>
            <person name="Hittinger C.T."/>
            <person name="Goker M."/>
            <person name="Salamov A."/>
            <person name="Wisecaver J."/>
            <person name="Long T.M."/>
            <person name="Aerts A.L."/>
            <person name="Barry K."/>
            <person name="Choi C."/>
            <person name="Clum A."/>
            <person name="Coughlan A.Y."/>
            <person name="Deshpande S."/>
            <person name="Douglass A.P."/>
            <person name="Hanson S.J."/>
            <person name="Klenk H.-P."/>
            <person name="Labutti K."/>
            <person name="Lapidus A."/>
            <person name="Lindquist E."/>
            <person name="Lipzen A."/>
            <person name="Meier-Kolthoff J.P."/>
            <person name="Ohm R.A."/>
            <person name="Otillar R.P."/>
            <person name="Pangilinan J."/>
            <person name="Peng Y."/>
            <person name="Rokas A."/>
            <person name="Rosa C.A."/>
            <person name="Scheuner C."/>
            <person name="Sibirny A.A."/>
            <person name="Slot J.C."/>
            <person name="Stielow J.B."/>
            <person name="Sun H."/>
            <person name="Kurtzman C.P."/>
            <person name="Blackwell M."/>
            <person name="Jeffries T.W."/>
            <person name="Grigoriev I.V."/>
        </authorList>
    </citation>
    <scope>NUCLEOTIDE SEQUENCE [LARGE SCALE GENOMIC DNA]</scope>
    <source>
        <strain evidence="8">NRRL Y-17796</strain>
    </source>
</reference>
<dbReference type="PROSITE" id="PS50294">
    <property type="entry name" value="WD_REPEATS_REGION"/>
    <property type="match status" value="1"/>
</dbReference>
<gene>
    <name evidence="7" type="ORF">CANCADRAFT_99912</name>
</gene>
<dbReference type="AlphaFoldDB" id="A0A1E4TEE3"/>
<dbReference type="GO" id="GO:0031126">
    <property type="term" value="P:sno(s)RNA 3'-end processing"/>
    <property type="evidence" value="ECO:0007669"/>
    <property type="project" value="EnsemblFungi"/>
</dbReference>
<keyword evidence="4" id="KW-0677">Repeat</keyword>
<evidence type="ECO:0000256" key="5">
    <source>
        <dbReference type="ARBA" id="ARBA00023242"/>
    </source>
</evidence>
<feature type="repeat" description="WD" evidence="6">
    <location>
        <begin position="107"/>
        <end position="142"/>
    </location>
</feature>
<dbReference type="PROSITE" id="PS50082">
    <property type="entry name" value="WD_REPEATS_2"/>
    <property type="match status" value="3"/>
</dbReference>
<sequence length="326" mass="35960">MEVAFSRDLLASFKPSRSLRFHAPHSHITSLDFDDTGNYLLSSGTDESLQLYDAQQGTSSKSLYSKKYGCTLVRFAHSSTNCVYASTKEDDTIRYLSLHDNQFIRYFRGHKRAVTSIQMAPVGDMMYSAGRDHTVRAWDIRSPNCHALLDILAPMSIGVDPSGNVLAVACDYIKQVALYDVRNLDSSPFATFKPNCGTSMDLSRIEFSNDGKSLLLGCKGPRHYVLNAFSGAIDALLEGHTPFATDKFSTSGFSGFTPDGRYVYSGSANNSVYLWDLNDASSASLLHPFASLEYPQNSPTIVEFNPRKMLFATADTGVTLWLPESV</sequence>
<evidence type="ECO:0008006" key="9">
    <source>
        <dbReference type="Google" id="ProtNLM"/>
    </source>
</evidence>
<feature type="repeat" description="WD" evidence="6">
    <location>
        <begin position="21"/>
        <end position="62"/>
    </location>
</feature>
<protein>
    <recommendedName>
        <fullName evidence="9">Anaphase-promoting complex subunit 4 WD40 domain-containing protein</fullName>
    </recommendedName>
</protein>
<evidence type="ECO:0000256" key="2">
    <source>
        <dbReference type="ARBA" id="ARBA00005616"/>
    </source>
</evidence>
<dbReference type="OrthoDB" id="27537at2759"/>